<dbReference type="RefSeq" id="WP_104715832.1">
    <property type="nucleotide sequence ID" value="NZ_PTRA01000007.1"/>
</dbReference>
<feature type="signal peptide" evidence="1">
    <location>
        <begin position="1"/>
        <end position="25"/>
    </location>
</feature>
<evidence type="ECO:0000313" key="2">
    <source>
        <dbReference type="EMBL" id="PQA54141.1"/>
    </source>
</evidence>
<comment type="caution">
    <text evidence="2">The sequence shown here is derived from an EMBL/GenBank/DDBJ whole genome shotgun (WGS) entry which is preliminary data.</text>
</comment>
<dbReference type="EMBL" id="PTRA01000007">
    <property type="protein sequence ID" value="PQA54141.1"/>
    <property type="molecule type" value="Genomic_DNA"/>
</dbReference>
<gene>
    <name evidence="2" type="ORF">C5O19_23555</name>
</gene>
<sequence>MKRFRSYTFFTLVGSCLVGCLLAFTQPEPKVDSVINQGEHLEYRVHYGFINAAEAIVDVSDKFHRVKGKACYRVTAIGRTTGAFDLVTKIRDSWTSYMDPQTMLPIDFAMKQQEGRYYKEQRVSFDQEGDKLTSVSKGKNSAEVVKDFKVPGDVYDVVSAYFYVRGLDFNKMKTGQLTAVKMFYDNEFIDLRIRYAGKEVIKTKYGKLNTHRIIPQMPNNQLFDGKEAIRIWVSDDANKVPVKVEFDLVVGSVAMDLKDYRGMKETFNWQ</sequence>
<keyword evidence="1" id="KW-0732">Signal</keyword>
<accession>A0A2S7IG33</accession>
<keyword evidence="3" id="KW-1185">Reference proteome</keyword>
<dbReference type="AlphaFoldDB" id="A0A2S7IG33"/>
<dbReference type="Pfam" id="PF11306">
    <property type="entry name" value="DUF3108"/>
    <property type="match status" value="1"/>
</dbReference>
<evidence type="ECO:0000313" key="3">
    <source>
        <dbReference type="Proteomes" id="UP000239590"/>
    </source>
</evidence>
<proteinExistence type="predicted"/>
<organism evidence="2 3">
    <name type="scientific">Siphonobacter curvatus</name>
    <dbReference type="NCBI Taxonomy" id="2094562"/>
    <lineage>
        <taxon>Bacteria</taxon>
        <taxon>Pseudomonadati</taxon>
        <taxon>Bacteroidota</taxon>
        <taxon>Cytophagia</taxon>
        <taxon>Cytophagales</taxon>
        <taxon>Cytophagaceae</taxon>
        <taxon>Siphonobacter</taxon>
    </lineage>
</organism>
<name>A0A2S7IG33_9BACT</name>
<dbReference type="OrthoDB" id="9808473at2"/>
<dbReference type="PROSITE" id="PS51257">
    <property type="entry name" value="PROKAR_LIPOPROTEIN"/>
    <property type="match status" value="1"/>
</dbReference>
<dbReference type="Proteomes" id="UP000239590">
    <property type="component" value="Unassembled WGS sequence"/>
</dbReference>
<feature type="chain" id="PRO_5015783100" evidence="1">
    <location>
        <begin position="26"/>
        <end position="270"/>
    </location>
</feature>
<evidence type="ECO:0000256" key="1">
    <source>
        <dbReference type="SAM" id="SignalP"/>
    </source>
</evidence>
<protein>
    <submittedName>
        <fullName evidence="2">DUF3108 domain-containing protein</fullName>
    </submittedName>
</protein>
<reference evidence="3" key="1">
    <citation type="submission" date="2018-02" db="EMBL/GenBank/DDBJ databases">
        <title>Genome sequencing of Solimonas sp. HR-BB.</title>
        <authorList>
            <person name="Lee Y."/>
            <person name="Jeon C.O."/>
        </authorList>
    </citation>
    <scope>NUCLEOTIDE SEQUENCE [LARGE SCALE GENOMIC DNA]</scope>
    <source>
        <strain evidence="3">HR-U</strain>
    </source>
</reference>
<dbReference type="InterPro" id="IPR021457">
    <property type="entry name" value="DUF3108"/>
</dbReference>